<name>A0ABY8WX08_9BACT</name>
<keyword evidence="3" id="KW-1185">Reference proteome</keyword>
<evidence type="ECO:0000256" key="1">
    <source>
        <dbReference type="SAM" id="Phobius"/>
    </source>
</evidence>
<keyword evidence="1" id="KW-1133">Transmembrane helix</keyword>
<accession>A0ABY8WX08</accession>
<evidence type="ECO:0000313" key="2">
    <source>
        <dbReference type="EMBL" id="WIO46149.1"/>
    </source>
</evidence>
<evidence type="ECO:0000313" key="3">
    <source>
        <dbReference type="Proteomes" id="UP001177295"/>
    </source>
</evidence>
<organism evidence="2 3">
    <name type="scientific">Candidatus Southlakia epibionticum</name>
    <dbReference type="NCBI Taxonomy" id="3043284"/>
    <lineage>
        <taxon>Bacteria</taxon>
        <taxon>Candidatus Saccharimonadota</taxon>
        <taxon>Candidatus Saccharimonadia</taxon>
        <taxon>Candidatus Saccharimonadales</taxon>
        <taxon>Candidatus Saccharimonadaceae</taxon>
        <taxon>Candidatus Southlakia</taxon>
    </lineage>
</organism>
<protein>
    <submittedName>
        <fullName evidence="2">DUF4342 domain-containing protein</fullName>
    </submittedName>
</protein>
<dbReference type="Pfam" id="PF18910">
    <property type="entry name" value="DUF5665"/>
    <property type="match status" value="1"/>
</dbReference>
<feature type="transmembrane region" description="Helical" evidence="1">
    <location>
        <begin position="51"/>
        <end position="72"/>
    </location>
</feature>
<sequence length="97" mass="10769">MAKQQNIVKRIVQKIAHDNEVGARKGVLEDLFNDFNTNRAQVYKFNFIRGIFFGLGSVLGGTVLIAGAIWLLNLTGQFIPGIAGFVDEIVRIVQARH</sequence>
<keyword evidence="1" id="KW-0472">Membrane</keyword>
<reference evidence="2 3" key="1">
    <citation type="journal article" date="2023" name="Cell">
        <title>Genetic manipulation of Patescibacteria provides mechanistic insights into microbial dark matter and the epibiotic lifestyle.</title>
        <authorList>
            <person name="Wang Y."/>
            <person name="Gallagher L.A."/>
            <person name="Andrade P.A."/>
            <person name="Liu A."/>
            <person name="Humphreys I.R."/>
            <person name="Turkarslan S."/>
            <person name="Cutler K.J."/>
            <person name="Arrieta-Ortiz M.L."/>
            <person name="Li Y."/>
            <person name="Radey M.C."/>
            <person name="McLean J.S."/>
            <person name="Cong Q."/>
            <person name="Baker D."/>
            <person name="Baliga N.S."/>
            <person name="Peterson S.B."/>
            <person name="Mougous J.D."/>
        </authorList>
    </citation>
    <scope>NUCLEOTIDE SEQUENCE [LARGE SCALE GENOMIC DNA]</scope>
    <source>
        <strain evidence="2 3">ML1</strain>
    </source>
</reference>
<proteinExistence type="predicted"/>
<dbReference type="RefSeq" id="WP_376753693.1">
    <property type="nucleotide sequence ID" value="NZ_CP124550.1"/>
</dbReference>
<keyword evidence="1" id="KW-0812">Transmembrane</keyword>
<dbReference type="Proteomes" id="UP001177295">
    <property type="component" value="Chromosome"/>
</dbReference>
<dbReference type="InterPro" id="IPR043723">
    <property type="entry name" value="DUF5665"/>
</dbReference>
<dbReference type="EMBL" id="CP124550">
    <property type="protein sequence ID" value="WIO46149.1"/>
    <property type="molecule type" value="Genomic_DNA"/>
</dbReference>
<gene>
    <name evidence="2" type="ORF">SEML1_0530</name>
</gene>